<feature type="compositionally biased region" description="Polar residues" evidence="1">
    <location>
        <begin position="374"/>
        <end position="401"/>
    </location>
</feature>
<feature type="transmembrane region" description="Helical" evidence="2">
    <location>
        <begin position="412"/>
        <end position="436"/>
    </location>
</feature>
<sequence length="487" mass="52062">MAGHLLLVFLMCSSSVFTVQAFAPPKLTVNPAVITETDSVTLNCQPPSSFSQSKCYFRVTRGGPAKTLSCLQNLSGAELLKMTNKISPAEVKITCFYLYGYSSPDSEISSIIVRTSVPPTLSVNPPEIYETETVTLSCQPPSSVPVSQCFIDTLSGGPGRVVSCLKTLTGTELLKMAQKTSAAQRFNVKLTCFYTQRLNGEDHPSPHSATSSIIIHSQKPRLSLHFSPGEPALFVCSLPGPAPPGTKCNLYFGEASHPVKTANILRGTTTITKSSMCQFTVTIPELLSGLCSGHQSDASCDYTLESGSNSLSPRSDGYSLTNIVKEESCTTPTMSKSTESTGRTTRDPTTVPPAQHTTGQTTRAPTTIPPAQHTKGTSPQSSRLPTSPVSNTGDDVSTLQASVKPPSGERRIWKFVAVAAGCGATVGVMLLVSAILCSKRRAGSENVNRRQSNHSNFQEDPYYSTILCKPPETPFQDSMYSTVQAHG</sequence>
<feature type="signal peptide" evidence="3">
    <location>
        <begin position="1"/>
        <end position="21"/>
    </location>
</feature>
<proteinExistence type="predicted"/>
<reference evidence="4" key="1">
    <citation type="submission" date="2023-08" db="EMBL/GenBank/DDBJ databases">
        <authorList>
            <person name="Alioto T."/>
            <person name="Alioto T."/>
            <person name="Gomez Garrido J."/>
        </authorList>
    </citation>
    <scope>NUCLEOTIDE SEQUENCE</scope>
</reference>
<keyword evidence="3" id="KW-0732">Signal</keyword>
<evidence type="ECO:0000313" key="4">
    <source>
        <dbReference type="EMBL" id="CAJ1052105.1"/>
    </source>
</evidence>
<dbReference type="AlphaFoldDB" id="A0AAV1ETS2"/>
<gene>
    <name evidence="4" type="ORF">XNOV1_A008928</name>
</gene>
<keyword evidence="5" id="KW-1185">Reference proteome</keyword>
<accession>A0AAV1ETS2</accession>
<keyword evidence="2" id="KW-1133">Transmembrane helix</keyword>
<keyword evidence="2" id="KW-0812">Transmembrane</keyword>
<dbReference type="Proteomes" id="UP001178508">
    <property type="component" value="Chromosome 2"/>
</dbReference>
<evidence type="ECO:0000256" key="1">
    <source>
        <dbReference type="SAM" id="MobiDB-lite"/>
    </source>
</evidence>
<feature type="compositionally biased region" description="Polar residues" evidence="1">
    <location>
        <begin position="329"/>
        <end position="343"/>
    </location>
</feature>
<dbReference type="EMBL" id="OY660865">
    <property type="protein sequence ID" value="CAJ1052105.1"/>
    <property type="molecule type" value="Genomic_DNA"/>
</dbReference>
<feature type="compositionally biased region" description="Polar residues" evidence="1">
    <location>
        <begin position="355"/>
        <end position="365"/>
    </location>
</feature>
<name>A0AAV1ETS2_XYRNO</name>
<evidence type="ECO:0000256" key="2">
    <source>
        <dbReference type="SAM" id="Phobius"/>
    </source>
</evidence>
<feature type="chain" id="PRO_5043987479" evidence="3">
    <location>
        <begin position="22"/>
        <end position="487"/>
    </location>
</feature>
<feature type="region of interest" description="Disordered" evidence="1">
    <location>
        <begin position="305"/>
        <end position="405"/>
    </location>
</feature>
<protein>
    <submittedName>
        <fullName evidence="4">Uncharacterized protein si:ch211-11c3.9</fullName>
    </submittedName>
</protein>
<evidence type="ECO:0000256" key="3">
    <source>
        <dbReference type="SAM" id="SignalP"/>
    </source>
</evidence>
<feature type="compositionally biased region" description="Polar residues" evidence="1">
    <location>
        <begin position="305"/>
        <end position="322"/>
    </location>
</feature>
<organism evidence="4 5">
    <name type="scientific">Xyrichtys novacula</name>
    <name type="common">Pearly razorfish</name>
    <name type="synonym">Hemipteronotus novacula</name>
    <dbReference type="NCBI Taxonomy" id="13765"/>
    <lineage>
        <taxon>Eukaryota</taxon>
        <taxon>Metazoa</taxon>
        <taxon>Chordata</taxon>
        <taxon>Craniata</taxon>
        <taxon>Vertebrata</taxon>
        <taxon>Euteleostomi</taxon>
        <taxon>Actinopterygii</taxon>
        <taxon>Neopterygii</taxon>
        <taxon>Teleostei</taxon>
        <taxon>Neoteleostei</taxon>
        <taxon>Acanthomorphata</taxon>
        <taxon>Eupercaria</taxon>
        <taxon>Labriformes</taxon>
        <taxon>Labridae</taxon>
        <taxon>Xyrichtys</taxon>
    </lineage>
</organism>
<keyword evidence="2" id="KW-0472">Membrane</keyword>
<evidence type="ECO:0000313" key="5">
    <source>
        <dbReference type="Proteomes" id="UP001178508"/>
    </source>
</evidence>